<evidence type="ECO:0000313" key="2">
    <source>
        <dbReference type="EMBL" id="MEQ2166365.1"/>
    </source>
</evidence>
<keyword evidence="1" id="KW-0472">Membrane</keyword>
<feature type="transmembrane region" description="Helical" evidence="1">
    <location>
        <begin position="36"/>
        <end position="53"/>
    </location>
</feature>
<protein>
    <recommendedName>
        <fullName evidence="4">Proteolipid protein 1</fullName>
    </recommendedName>
</protein>
<name>A0ABV0N4Z2_9TELE</name>
<dbReference type="EMBL" id="JAHRIO010023527">
    <property type="protein sequence ID" value="MEQ2166365.1"/>
    <property type="molecule type" value="Genomic_DNA"/>
</dbReference>
<dbReference type="Proteomes" id="UP001476798">
    <property type="component" value="Unassembled WGS sequence"/>
</dbReference>
<keyword evidence="3" id="KW-1185">Reference proteome</keyword>
<evidence type="ECO:0000256" key="1">
    <source>
        <dbReference type="SAM" id="Phobius"/>
    </source>
</evidence>
<keyword evidence="1" id="KW-1133">Transmembrane helix</keyword>
<feature type="transmembrane region" description="Helical" evidence="1">
    <location>
        <begin position="7"/>
        <end position="30"/>
    </location>
</feature>
<proteinExistence type="predicted"/>
<feature type="non-terminal residue" evidence="2">
    <location>
        <position position="1"/>
    </location>
</feature>
<comment type="caution">
    <text evidence="2">The sequence shown here is derived from an EMBL/GenBank/DDBJ whole genome shotgun (WGS) entry which is preliminary data.</text>
</comment>
<gene>
    <name evidence="2" type="ORF">GOODEAATRI_027256</name>
</gene>
<accession>A0ABV0N4Z2</accession>
<sequence length="61" mass="7051">TRYDFTIYYGVLLILAVDVLMFGFFCTFYYSHIANIAYGCLGALLYSLVRAEVYTHDDQYG</sequence>
<evidence type="ECO:0008006" key="4">
    <source>
        <dbReference type="Google" id="ProtNLM"/>
    </source>
</evidence>
<reference evidence="2 3" key="1">
    <citation type="submission" date="2021-06" db="EMBL/GenBank/DDBJ databases">
        <authorList>
            <person name="Palmer J.M."/>
        </authorList>
    </citation>
    <scope>NUCLEOTIDE SEQUENCE [LARGE SCALE GENOMIC DNA]</scope>
    <source>
        <strain evidence="2 3">GA_2019</strain>
        <tissue evidence="2">Muscle</tissue>
    </source>
</reference>
<keyword evidence="1" id="KW-0812">Transmembrane</keyword>
<organism evidence="2 3">
    <name type="scientific">Goodea atripinnis</name>
    <dbReference type="NCBI Taxonomy" id="208336"/>
    <lineage>
        <taxon>Eukaryota</taxon>
        <taxon>Metazoa</taxon>
        <taxon>Chordata</taxon>
        <taxon>Craniata</taxon>
        <taxon>Vertebrata</taxon>
        <taxon>Euteleostomi</taxon>
        <taxon>Actinopterygii</taxon>
        <taxon>Neopterygii</taxon>
        <taxon>Teleostei</taxon>
        <taxon>Neoteleostei</taxon>
        <taxon>Acanthomorphata</taxon>
        <taxon>Ovalentaria</taxon>
        <taxon>Atherinomorphae</taxon>
        <taxon>Cyprinodontiformes</taxon>
        <taxon>Goodeidae</taxon>
        <taxon>Goodea</taxon>
    </lineage>
</organism>
<evidence type="ECO:0000313" key="3">
    <source>
        <dbReference type="Proteomes" id="UP001476798"/>
    </source>
</evidence>